<feature type="binding site" evidence="2">
    <location>
        <position position="344"/>
    </location>
    <ligand>
        <name>L-tryptophan</name>
        <dbReference type="ChEBI" id="CHEBI:57912"/>
    </ligand>
</feature>
<dbReference type="FunFam" id="3.50.50.60:FF:000280">
    <property type="entry name" value="Tryptophan halogenase"/>
    <property type="match status" value="1"/>
</dbReference>
<keyword evidence="2" id="KW-0274">FAD</keyword>
<dbReference type="InterPro" id="IPR006905">
    <property type="entry name" value="Flavin_halogenase"/>
</dbReference>
<comment type="caution">
    <text evidence="3">The sequence shown here is derived from an EMBL/GenBank/DDBJ whole genome shotgun (WGS) entry which is preliminary data.</text>
</comment>
<gene>
    <name evidence="3" type="ORF">ENE75_22465</name>
</gene>
<evidence type="ECO:0000313" key="4">
    <source>
        <dbReference type="Proteomes" id="UP000288178"/>
    </source>
</evidence>
<feature type="binding site" evidence="2">
    <location>
        <position position="348"/>
    </location>
    <ligand>
        <name>FAD</name>
        <dbReference type="ChEBI" id="CHEBI:57692"/>
    </ligand>
</feature>
<evidence type="ECO:0000313" key="3">
    <source>
        <dbReference type="EMBL" id="RVT48456.1"/>
    </source>
</evidence>
<feature type="binding site" evidence="2">
    <location>
        <position position="79"/>
    </location>
    <ligand>
        <name>7-chloro-L-tryptophan</name>
        <dbReference type="ChEBI" id="CHEBI:58713"/>
    </ligand>
</feature>
<dbReference type="GO" id="GO:0004497">
    <property type="term" value="F:monooxygenase activity"/>
    <property type="evidence" value="ECO:0007669"/>
    <property type="project" value="InterPro"/>
</dbReference>
<dbReference type="PANTHER" id="PTHR43747:SF4">
    <property type="entry name" value="FLAVIN-DEPENDENT TRYPTOPHAN HALOGENASE"/>
    <property type="match status" value="1"/>
</dbReference>
<keyword evidence="2" id="KW-0285">Flavoprotein</keyword>
<accession>A0A3S3S8U4</accession>
<dbReference type="AlphaFoldDB" id="A0A3S3S8U4"/>
<dbReference type="InterPro" id="IPR036188">
    <property type="entry name" value="FAD/NAD-bd_sf"/>
</dbReference>
<dbReference type="Pfam" id="PF04820">
    <property type="entry name" value="Trp_halogenase"/>
    <property type="match status" value="1"/>
</dbReference>
<dbReference type="GO" id="GO:0000166">
    <property type="term" value="F:nucleotide binding"/>
    <property type="evidence" value="ECO:0007669"/>
    <property type="project" value="UniProtKB-KW"/>
</dbReference>
<protein>
    <submittedName>
        <fullName evidence="3">Tryptophan 7-halogenase</fullName>
    </submittedName>
</protein>
<dbReference type="Proteomes" id="UP000288178">
    <property type="component" value="Unassembled WGS sequence"/>
</dbReference>
<proteinExistence type="predicted"/>
<dbReference type="PANTHER" id="PTHR43747">
    <property type="entry name" value="FAD-BINDING PROTEIN"/>
    <property type="match status" value="1"/>
</dbReference>
<dbReference type="InterPro" id="IPR050816">
    <property type="entry name" value="Flavin-dep_Halogenase_NPB"/>
</dbReference>
<feature type="binding site" evidence="2">
    <location>
        <position position="335"/>
    </location>
    <ligand>
        <name>FAD</name>
        <dbReference type="ChEBI" id="CHEBI:57692"/>
    </ligand>
</feature>
<name>A0A3S3S8U4_9BURK</name>
<dbReference type="SUPFAM" id="SSF51905">
    <property type="entry name" value="FAD/NAD(P)-binding domain"/>
    <property type="match status" value="1"/>
</dbReference>
<dbReference type="EMBL" id="SACT01000010">
    <property type="protein sequence ID" value="RVT48456.1"/>
    <property type="molecule type" value="Genomic_DNA"/>
</dbReference>
<dbReference type="PIRSF" id="PIRSF011396">
    <property type="entry name" value="Trp_halogenase"/>
    <property type="match status" value="1"/>
</dbReference>
<evidence type="ECO:0000256" key="2">
    <source>
        <dbReference type="PIRSR" id="PIRSR011396-2"/>
    </source>
</evidence>
<keyword evidence="2" id="KW-0547">Nucleotide-binding</keyword>
<organism evidence="3 4">
    <name type="scientific">Rubrivivax albus</name>
    <dbReference type="NCBI Taxonomy" id="2499835"/>
    <lineage>
        <taxon>Bacteria</taxon>
        <taxon>Pseudomonadati</taxon>
        <taxon>Pseudomonadota</taxon>
        <taxon>Betaproteobacteria</taxon>
        <taxon>Burkholderiales</taxon>
        <taxon>Sphaerotilaceae</taxon>
        <taxon>Rubrivivax</taxon>
    </lineage>
</organism>
<feature type="binding site" evidence="2">
    <location>
        <begin position="14"/>
        <end position="17"/>
    </location>
    <ligand>
        <name>FAD</name>
        <dbReference type="ChEBI" id="CHEBI:57692"/>
    </ligand>
</feature>
<dbReference type="InterPro" id="IPR033856">
    <property type="entry name" value="Trp_halogen"/>
</dbReference>
<dbReference type="Gene3D" id="3.50.50.60">
    <property type="entry name" value="FAD/NAD(P)-binding domain"/>
    <property type="match status" value="1"/>
</dbReference>
<keyword evidence="4" id="KW-1185">Reference proteome</keyword>
<evidence type="ECO:0000256" key="1">
    <source>
        <dbReference type="PIRSR" id="PIRSR011396-1"/>
    </source>
</evidence>
<reference evidence="3 4" key="1">
    <citation type="submission" date="2019-01" db="EMBL/GenBank/DDBJ databases">
        <authorList>
            <person name="Chen W.-M."/>
        </authorList>
    </citation>
    <scope>NUCLEOTIDE SEQUENCE [LARGE SCALE GENOMIC DNA]</scope>
    <source>
        <strain evidence="3 4">ICH-3</strain>
    </source>
</reference>
<feature type="active site" evidence="1">
    <location>
        <position position="79"/>
    </location>
</feature>
<sequence length="503" mass="56983">MGDTRLKKVLIVGGGTAGWMSAAVLVHSLGRQYEVQLIESDEISTVGVGEATIPSIIRFNDLIGIDENEFMRRTQATFKLGIQFRNWGAQGDAYIHGFGSMGRKTGLVDFHHYWLKAFQAGRVDRLDDYSINLLACETNRFSRADPSNPNSPLADIRHAFHFDAGLYARYLRGYCEQRGVTRTEGRIDSVQVHPETGFVTSVTMANGDVHAADLFIDCSGFRGLLIEQTLRTGYDDWSHWLPCDSALAVPCESVEPLLPYTRATAHGAGWQWRIPLQHRIGNGHVFCSRFMSQDEATAILLGNLDGKALAEPRLIRFTTGKRKKFWHKNVVAIGLASGFIEPLESTSIHLIQQGIVRLVELFPSQGFLQADIDEYNQQSTTEFEQVRDFIVLHYHATQRRDTPFWEYCATMDVPDTLRRKIDLFRANGRFFRQNDELFNETSWVQVMFGQGIRPQGYHPLADNTADEPTWRMLDNVRTVMHRVVERMPTHAQYIAQHCKAAAG</sequence>
<dbReference type="RefSeq" id="WP_128200903.1">
    <property type="nucleotide sequence ID" value="NZ_SACT01000010.1"/>
</dbReference>
<dbReference type="OrthoDB" id="8868802at2"/>